<dbReference type="PANTHER" id="PTHR23239">
    <property type="entry name" value="INTERMEDIATE FILAMENT"/>
    <property type="match status" value="1"/>
</dbReference>
<organism evidence="6 7">
    <name type="scientific">Staurois parvus</name>
    <dbReference type="NCBI Taxonomy" id="386267"/>
    <lineage>
        <taxon>Eukaryota</taxon>
        <taxon>Metazoa</taxon>
        <taxon>Chordata</taxon>
        <taxon>Craniata</taxon>
        <taxon>Vertebrata</taxon>
        <taxon>Euteleostomi</taxon>
        <taxon>Amphibia</taxon>
        <taxon>Batrachia</taxon>
        <taxon>Anura</taxon>
        <taxon>Neobatrachia</taxon>
        <taxon>Ranoidea</taxon>
        <taxon>Ranidae</taxon>
        <taxon>Staurois</taxon>
    </lineage>
</organism>
<dbReference type="Gene3D" id="1.20.5.1160">
    <property type="entry name" value="Vasodilator-stimulated phosphoprotein"/>
    <property type="match status" value="1"/>
</dbReference>
<dbReference type="Proteomes" id="UP001162483">
    <property type="component" value="Unassembled WGS sequence"/>
</dbReference>
<feature type="coiled-coil region" evidence="3">
    <location>
        <begin position="211"/>
        <end position="345"/>
    </location>
</feature>
<keyword evidence="2 3" id="KW-0175">Coiled coil</keyword>
<evidence type="ECO:0000259" key="5">
    <source>
        <dbReference type="PROSITE" id="PS51842"/>
    </source>
</evidence>
<evidence type="ECO:0000313" key="6">
    <source>
        <dbReference type="EMBL" id="CAI9586685.1"/>
    </source>
</evidence>
<reference evidence="6" key="1">
    <citation type="submission" date="2023-05" db="EMBL/GenBank/DDBJ databases">
        <authorList>
            <person name="Stuckert A."/>
        </authorList>
    </citation>
    <scope>NUCLEOTIDE SEQUENCE</scope>
</reference>
<dbReference type="SUPFAM" id="SSF64593">
    <property type="entry name" value="Intermediate filament protein, coiled coil region"/>
    <property type="match status" value="2"/>
</dbReference>
<feature type="coiled-coil region" evidence="3">
    <location>
        <begin position="145"/>
        <end position="179"/>
    </location>
</feature>
<evidence type="ECO:0000256" key="2">
    <source>
        <dbReference type="ARBA" id="ARBA00023054"/>
    </source>
</evidence>
<dbReference type="Gene3D" id="1.20.5.500">
    <property type="entry name" value="Single helix bin"/>
    <property type="match status" value="1"/>
</dbReference>
<feature type="region of interest" description="Disordered" evidence="4">
    <location>
        <begin position="352"/>
        <end position="376"/>
    </location>
</feature>
<dbReference type="InterPro" id="IPR039008">
    <property type="entry name" value="IF_rod_dom"/>
</dbReference>
<dbReference type="SMART" id="SM01391">
    <property type="entry name" value="Filament"/>
    <property type="match status" value="1"/>
</dbReference>
<feature type="coiled-coil region" evidence="3">
    <location>
        <begin position="34"/>
        <end position="75"/>
    </location>
</feature>
<comment type="caution">
    <text evidence="6">The sequence shown here is derived from an EMBL/GenBank/DDBJ whole genome shotgun (WGS) entry which is preliminary data.</text>
</comment>
<evidence type="ECO:0000256" key="4">
    <source>
        <dbReference type="SAM" id="MobiDB-lite"/>
    </source>
</evidence>
<dbReference type="PROSITE" id="PS51842">
    <property type="entry name" value="IF_ROD_2"/>
    <property type="match status" value="1"/>
</dbReference>
<accession>A0ABN9EPA8</accession>
<feature type="non-terminal residue" evidence="6">
    <location>
        <position position="1"/>
    </location>
</feature>
<feature type="compositionally biased region" description="Low complexity" evidence="4">
    <location>
        <begin position="353"/>
        <end position="370"/>
    </location>
</feature>
<proteinExistence type="predicted"/>
<gene>
    <name evidence="6" type="ORF">SPARVUS_LOCUS10406882</name>
</gene>
<sequence length="403" mass="44491">FGGGAGGGFGGGYGGAAGGGFGGGGFGSGGGLLATNEKQTMQNLNDRLATYLDKVKSLEESNAEYERKIKEWYEKQRPSSTTGAGASDYIKYFDIIEDLRNKILAATIENSKIILQIDNARLAADDFRLKYENELALRQSVEADINGLRRVLDELTLSRSDLELQIEALTEELSYLKKNHQEEMASMSGTEAGQVTVEMNAAPGIDLTKVLNDMREQYENLAQKNRRDAEAQFMQQSNELKKEITAGVAEVQTKSTEISDLRRTLQGLEIELQSQLAMKKSLEQTLAETEGRYCAQIAKIQEIIAGVEEQLSQLRFDMERQSDEYKQLLDIKTRLEKEIEQYRILLEGGGSLGVSSSSSTTQQSAGSVGSKDSSKTRKVMTIYEDFVDGQKVSSTKSESVHKY</sequence>
<evidence type="ECO:0000313" key="7">
    <source>
        <dbReference type="Proteomes" id="UP001162483"/>
    </source>
</evidence>
<feature type="domain" description="IF rod" evidence="5">
    <location>
        <begin position="37"/>
        <end position="353"/>
    </location>
</feature>
<dbReference type="Pfam" id="PF00038">
    <property type="entry name" value="Filament"/>
    <property type="match status" value="1"/>
</dbReference>
<dbReference type="InterPro" id="IPR002957">
    <property type="entry name" value="Keratin_I"/>
</dbReference>
<name>A0ABN9EPA8_9NEOB</name>
<keyword evidence="7" id="KW-1185">Reference proteome</keyword>
<evidence type="ECO:0000256" key="3">
    <source>
        <dbReference type="SAM" id="Coils"/>
    </source>
</evidence>
<dbReference type="Gene3D" id="1.20.5.170">
    <property type="match status" value="1"/>
</dbReference>
<dbReference type="EMBL" id="CATNWA010015773">
    <property type="protein sequence ID" value="CAI9586685.1"/>
    <property type="molecule type" value="Genomic_DNA"/>
</dbReference>
<dbReference type="PRINTS" id="PR01248">
    <property type="entry name" value="TYPE1KERATIN"/>
</dbReference>
<protein>
    <recommendedName>
        <fullName evidence="5">IF rod domain-containing protein</fullName>
    </recommendedName>
</protein>
<keyword evidence="1" id="KW-0403">Intermediate filament</keyword>
<dbReference type="PANTHER" id="PTHR23239:SF180">
    <property type="entry name" value="KERATIN, TYPE I CYTOSKELETAL 17"/>
    <property type="match status" value="1"/>
</dbReference>
<evidence type="ECO:0000256" key="1">
    <source>
        <dbReference type="ARBA" id="ARBA00022754"/>
    </source>
</evidence>